<keyword evidence="1" id="KW-0812">Transmembrane</keyword>
<keyword evidence="1" id="KW-0472">Membrane</keyword>
<proteinExistence type="predicted"/>
<evidence type="ECO:0000313" key="3">
    <source>
        <dbReference type="Proteomes" id="UP000823892"/>
    </source>
</evidence>
<reference evidence="2" key="2">
    <citation type="submission" date="2021-04" db="EMBL/GenBank/DDBJ databases">
        <authorList>
            <person name="Gilroy R."/>
        </authorList>
    </citation>
    <scope>NUCLEOTIDE SEQUENCE</scope>
    <source>
        <strain evidence="2">ChiBcec6-4105</strain>
    </source>
</reference>
<gene>
    <name evidence="2" type="ORF">H9914_03130</name>
</gene>
<feature type="transmembrane region" description="Helical" evidence="1">
    <location>
        <begin position="6"/>
        <end position="23"/>
    </location>
</feature>
<dbReference type="Proteomes" id="UP000823892">
    <property type="component" value="Unassembled WGS sequence"/>
</dbReference>
<name>A0A9D2QR35_9FIRM</name>
<dbReference type="AlphaFoldDB" id="A0A9D2QR35"/>
<keyword evidence="1" id="KW-1133">Transmembrane helix</keyword>
<evidence type="ECO:0000313" key="2">
    <source>
        <dbReference type="EMBL" id="HJD27975.1"/>
    </source>
</evidence>
<evidence type="ECO:0000256" key="1">
    <source>
        <dbReference type="SAM" id="Phobius"/>
    </source>
</evidence>
<dbReference type="EMBL" id="DWUY01000069">
    <property type="protein sequence ID" value="HJD27975.1"/>
    <property type="molecule type" value="Genomic_DNA"/>
</dbReference>
<sequence>MGDPISLWNLLYFTVLGVILMLLMADSRFSVRKTVAAAGAELIILLGAETLVYEALGLQTLVRLYTPLVHLPVFLLFLWMSRDKNWQMLLRLLSAVFFCTLINQCGILCYVLSGKNSGC</sequence>
<accession>A0A9D2QR35</accession>
<protein>
    <submittedName>
        <fullName evidence="2">Uncharacterized protein</fullName>
    </submittedName>
</protein>
<organism evidence="2 3">
    <name type="scientific">Candidatus Blautia avicola</name>
    <dbReference type="NCBI Taxonomy" id="2838483"/>
    <lineage>
        <taxon>Bacteria</taxon>
        <taxon>Bacillati</taxon>
        <taxon>Bacillota</taxon>
        <taxon>Clostridia</taxon>
        <taxon>Lachnospirales</taxon>
        <taxon>Lachnospiraceae</taxon>
        <taxon>Blautia</taxon>
    </lineage>
</organism>
<feature type="transmembrane region" description="Helical" evidence="1">
    <location>
        <begin position="62"/>
        <end position="80"/>
    </location>
</feature>
<feature type="transmembrane region" description="Helical" evidence="1">
    <location>
        <begin position="35"/>
        <end position="56"/>
    </location>
</feature>
<reference evidence="2" key="1">
    <citation type="journal article" date="2021" name="PeerJ">
        <title>Extensive microbial diversity within the chicken gut microbiome revealed by metagenomics and culture.</title>
        <authorList>
            <person name="Gilroy R."/>
            <person name="Ravi A."/>
            <person name="Getino M."/>
            <person name="Pursley I."/>
            <person name="Horton D.L."/>
            <person name="Alikhan N.F."/>
            <person name="Baker D."/>
            <person name="Gharbi K."/>
            <person name="Hall N."/>
            <person name="Watson M."/>
            <person name="Adriaenssens E.M."/>
            <person name="Foster-Nyarko E."/>
            <person name="Jarju S."/>
            <person name="Secka A."/>
            <person name="Antonio M."/>
            <person name="Oren A."/>
            <person name="Chaudhuri R.R."/>
            <person name="La Ragione R."/>
            <person name="Hildebrand F."/>
            <person name="Pallen M.J."/>
        </authorList>
    </citation>
    <scope>NUCLEOTIDE SEQUENCE</scope>
    <source>
        <strain evidence="2">ChiBcec6-4105</strain>
    </source>
</reference>
<comment type="caution">
    <text evidence="2">The sequence shown here is derived from an EMBL/GenBank/DDBJ whole genome shotgun (WGS) entry which is preliminary data.</text>
</comment>
<feature type="transmembrane region" description="Helical" evidence="1">
    <location>
        <begin position="92"/>
        <end position="113"/>
    </location>
</feature>